<keyword evidence="4" id="KW-1185">Reference proteome</keyword>
<keyword evidence="2" id="KW-0732">Signal</keyword>
<proteinExistence type="predicted"/>
<feature type="compositionally biased region" description="Polar residues" evidence="1">
    <location>
        <begin position="264"/>
        <end position="296"/>
    </location>
</feature>
<reference evidence="3 4" key="1">
    <citation type="journal article" date="2012" name="BMC Genomics">
        <title>Comparative genomic analysis of human infective Trypanosoma cruzi lineages with the bat-restricted subspecies T. cruzi marinkellei.</title>
        <authorList>
            <person name="Franzen O."/>
            <person name="Talavera-Lopez C."/>
            <person name="Ochaya S."/>
            <person name="Butler C.E."/>
            <person name="Messenger L.A."/>
            <person name="Lewis M.D."/>
            <person name="Llewellyn M.S."/>
            <person name="Marinkelle C.J."/>
            <person name="Tyler K.M."/>
            <person name="Miles M.A."/>
            <person name="Andersson B."/>
        </authorList>
    </citation>
    <scope>NUCLEOTIDE SEQUENCE [LARGE SCALE GENOMIC DNA]</scope>
    <source>
        <strain evidence="3 4">B7</strain>
    </source>
</reference>
<feature type="region of interest" description="Disordered" evidence="1">
    <location>
        <begin position="374"/>
        <end position="425"/>
    </location>
</feature>
<feature type="region of interest" description="Disordered" evidence="1">
    <location>
        <begin position="45"/>
        <end position="322"/>
    </location>
</feature>
<dbReference type="AlphaFoldDB" id="K2NPI6"/>
<feature type="compositionally biased region" description="Basic and acidic residues" evidence="1">
    <location>
        <begin position="300"/>
        <end position="320"/>
    </location>
</feature>
<dbReference type="EMBL" id="AHKC01011538">
    <property type="protein sequence ID" value="EKF30772.1"/>
    <property type="molecule type" value="Genomic_DNA"/>
</dbReference>
<sequence>MAMMMTGRVLLVCALCVLWCGAACFCEDLAPAVEIKEGALEDSQLGFQGSKGEQPESQENVGRGSKTAKRDDGGDEDSVAEEGGGNDSALENHLSVNSLGVPRNGVSEEEGPKLSSFLPVDSNISSTGGDNLDGGSRLSPVVSGVPAESTEGRREKTDVAAGSRVTGEITQQTKLELTPGGGFEPRDVSGPDKSGSQEVGGTPEQSSKRREAFVGTQQQDTELRPLSQDGKPSGDTNEIPPGPGDIRTQPDTTQATIAGVQDKILQSSPSLRGAVTVNNQSGQHPETTPSNTQQDDGATPEDRSQSEETGDTRRKAHEGSELAIAIVKAKNGVTTPCESDSSPAATSSVRCIVRTESNLTTIASSPPFTEDAARLNKTHNTKDSSKSTMNAVSQVAGSETPQNATAKTDDKAKPGDSDSSTAVSHTTSPLLLLLVVACAAAVVAS</sequence>
<name>K2NPI6_TRYCR</name>
<feature type="signal peptide" evidence="2">
    <location>
        <begin position="1"/>
        <end position="24"/>
    </location>
</feature>
<feature type="chain" id="PRO_5003865665" evidence="2">
    <location>
        <begin position="25"/>
        <end position="445"/>
    </location>
</feature>
<evidence type="ECO:0000313" key="4">
    <source>
        <dbReference type="Proteomes" id="UP000007350"/>
    </source>
</evidence>
<feature type="compositionally biased region" description="Polar residues" evidence="1">
    <location>
        <begin position="386"/>
        <end position="406"/>
    </location>
</feature>
<comment type="caution">
    <text evidence="3">The sequence shown here is derived from an EMBL/GenBank/DDBJ whole genome shotgun (WGS) entry which is preliminary data.</text>
</comment>
<protein>
    <submittedName>
        <fullName evidence="3">Mucin-associated surface protein (MASP), putative</fullName>
    </submittedName>
</protein>
<accession>K2NPI6</accession>
<evidence type="ECO:0000256" key="2">
    <source>
        <dbReference type="SAM" id="SignalP"/>
    </source>
</evidence>
<feature type="compositionally biased region" description="Polar residues" evidence="1">
    <location>
        <begin position="194"/>
        <end position="205"/>
    </location>
</feature>
<evidence type="ECO:0000313" key="3">
    <source>
        <dbReference type="EMBL" id="EKF30772.1"/>
    </source>
</evidence>
<dbReference type="Proteomes" id="UP000007350">
    <property type="component" value="Unassembled WGS sequence"/>
</dbReference>
<feature type="compositionally biased region" description="Basic and acidic residues" evidence="1">
    <location>
        <begin position="407"/>
        <end position="416"/>
    </location>
</feature>
<gene>
    <name evidence="3" type="ORF">MOQ_005407</name>
</gene>
<evidence type="ECO:0000256" key="1">
    <source>
        <dbReference type="SAM" id="MobiDB-lite"/>
    </source>
</evidence>
<organism evidence="3 4">
    <name type="scientific">Trypanosoma cruzi marinkellei</name>
    <dbReference type="NCBI Taxonomy" id="85056"/>
    <lineage>
        <taxon>Eukaryota</taxon>
        <taxon>Discoba</taxon>
        <taxon>Euglenozoa</taxon>
        <taxon>Kinetoplastea</taxon>
        <taxon>Metakinetoplastina</taxon>
        <taxon>Trypanosomatida</taxon>
        <taxon>Trypanosomatidae</taxon>
        <taxon>Trypanosoma</taxon>
        <taxon>Schizotrypanum</taxon>
    </lineage>
</organism>